<dbReference type="Proteomes" id="UP000295793">
    <property type="component" value="Unassembled WGS sequence"/>
</dbReference>
<reference evidence="1 2" key="1">
    <citation type="submission" date="2019-03" db="EMBL/GenBank/DDBJ databases">
        <title>Genomic Encyclopedia of Archaeal and Bacterial Type Strains, Phase II (KMG-II): from individual species to whole genera.</title>
        <authorList>
            <person name="Goeker M."/>
        </authorList>
    </citation>
    <scope>NUCLEOTIDE SEQUENCE [LARGE SCALE GENOMIC DNA]</scope>
    <source>
        <strain evidence="1 2">DSM 15388</strain>
    </source>
</reference>
<evidence type="ECO:0000313" key="1">
    <source>
        <dbReference type="EMBL" id="TCS43106.1"/>
    </source>
</evidence>
<evidence type="ECO:0000313" key="2">
    <source>
        <dbReference type="Proteomes" id="UP000295793"/>
    </source>
</evidence>
<dbReference type="OrthoDB" id="7056627at2"/>
<dbReference type="Gene3D" id="3.40.50.300">
    <property type="entry name" value="P-loop containing nucleotide triphosphate hydrolases"/>
    <property type="match status" value="1"/>
</dbReference>
<dbReference type="AlphaFoldDB" id="A0A4R3IC29"/>
<dbReference type="InterPro" id="IPR027417">
    <property type="entry name" value="P-loop_NTPase"/>
</dbReference>
<dbReference type="SUPFAM" id="SSF52540">
    <property type="entry name" value="P-loop containing nucleoside triphosphate hydrolases"/>
    <property type="match status" value="1"/>
</dbReference>
<sequence>MTSNKFYYVVGIAGSGKTTACQQLADAEPNAQAFSSSSKLAEYLPKAGLNSWSEFNALDTETRDKVINKLHLSFAKDKACYSTSFADAHMAVENPVKNEWCNAMPTEHAGITDGVIFLQTPPALIASNIHKDNVHNKRNRQAKDLSELTQLQEREFAQAEDYCLKNKLPLGVIQNSLNNTATIKDIRFLNKHYLPQTKRLRELYKKQFNFDVTGPELRRMHLEIGQLMYHAFMSKAGHLPDSYQVLAIPRSGNMLAVGFTDTFNGPFLWNERNSSEIQGLTSQNLIIIDSVIDTGKTITDTINKLPEGLYGFRGHIHIVCLAINIKALKIIEALSPNIHIHCLGFSNKEDRPKGQKDMGARLFCTSH</sequence>
<dbReference type="CDD" id="cd06223">
    <property type="entry name" value="PRTases_typeI"/>
    <property type="match status" value="1"/>
</dbReference>
<name>A0A4R3IC29_9GAMM</name>
<dbReference type="InterPro" id="IPR029057">
    <property type="entry name" value="PRTase-like"/>
</dbReference>
<dbReference type="InterPro" id="IPR000836">
    <property type="entry name" value="PRTase_dom"/>
</dbReference>
<keyword evidence="1" id="KW-0418">Kinase</keyword>
<comment type="caution">
    <text evidence="1">The sequence shown here is derived from an EMBL/GenBank/DDBJ whole genome shotgun (WGS) entry which is preliminary data.</text>
</comment>
<protein>
    <submittedName>
        <fullName evidence="1">Thymidylate kinase</fullName>
    </submittedName>
</protein>
<dbReference type="Gene3D" id="3.40.50.2020">
    <property type="match status" value="1"/>
</dbReference>
<dbReference type="Pfam" id="PF13207">
    <property type="entry name" value="AAA_17"/>
    <property type="match status" value="1"/>
</dbReference>
<organism evidence="1 2">
    <name type="scientific">Reinekea marinisedimentorum</name>
    <dbReference type="NCBI Taxonomy" id="230495"/>
    <lineage>
        <taxon>Bacteria</taxon>
        <taxon>Pseudomonadati</taxon>
        <taxon>Pseudomonadota</taxon>
        <taxon>Gammaproteobacteria</taxon>
        <taxon>Oceanospirillales</taxon>
        <taxon>Saccharospirillaceae</taxon>
        <taxon>Reinekea</taxon>
    </lineage>
</organism>
<dbReference type="SUPFAM" id="SSF53271">
    <property type="entry name" value="PRTase-like"/>
    <property type="match status" value="1"/>
</dbReference>
<accession>A0A4R3IC29</accession>
<dbReference type="RefSeq" id="WP_132699738.1">
    <property type="nucleotide sequence ID" value="NZ_SLZR01000002.1"/>
</dbReference>
<keyword evidence="1" id="KW-0808">Transferase</keyword>
<keyword evidence="2" id="KW-1185">Reference proteome</keyword>
<proteinExistence type="predicted"/>
<dbReference type="GO" id="GO:0016301">
    <property type="term" value="F:kinase activity"/>
    <property type="evidence" value="ECO:0007669"/>
    <property type="project" value="UniProtKB-KW"/>
</dbReference>
<gene>
    <name evidence="1" type="ORF">BCF53_102130</name>
</gene>
<dbReference type="EMBL" id="SLZR01000002">
    <property type="protein sequence ID" value="TCS43106.1"/>
    <property type="molecule type" value="Genomic_DNA"/>
</dbReference>